<evidence type="ECO:0000313" key="2">
    <source>
        <dbReference type="Proteomes" id="UP000794436"/>
    </source>
</evidence>
<evidence type="ECO:0000313" key="1">
    <source>
        <dbReference type="EMBL" id="TMW60179.1"/>
    </source>
</evidence>
<accession>A0A8K1FGM9</accession>
<organism evidence="1 2">
    <name type="scientific">Pythium oligandrum</name>
    <name type="common">Mycoparasitic fungus</name>
    <dbReference type="NCBI Taxonomy" id="41045"/>
    <lineage>
        <taxon>Eukaryota</taxon>
        <taxon>Sar</taxon>
        <taxon>Stramenopiles</taxon>
        <taxon>Oomycota</taxon>
        <taxon>Peronosporomycetes</taxon>
        <taxon>Pythiales</taxon>
        <taxon>Pythiaceae</taxon>
        <taxon>Pythium</taxon>
    </lineage>
</organism>
<protein>
    <submittedName>
        <fullName evidence="1">Uncharacterized protein</fullName>
    </submittedName>
</protein>
<reference evidence="1" key="1">
    <citation type="submission" date="2019-03" db="EMBL/GenBank/DDBJ databases">
        <title>Long read genome sequence of the mycoparasitic Pythium oligandrum ATCC 38472 isolated from sugarbeet rhizosphere.</title>
        <authorList>
            <person name="Gaulin E."/>
        </authorList>
    </citation>
    <scope>NUCLEOTIDE SEQUENCE</scope>
    <source>
        <strain evidence="1">ATCC 38472_TT</strain>
    </source>
</reference>
<name>A0A8K1FGM9_PYTOL</name>
<dbReference type="Proteomes" id="UP000794436">
    <property type="component" value="Unassembled WGS sequence"/>
</dbReference>
<keyword evidence="2" id="KW-1185">Reference proteome</keyword>
<gene>
    <name evidence="1" type="ORF">Poli38472_000221</name>
</gene>
<sequence>MRTTNSNDQRTAALQGVGAYESLKRMVSFTAQHRPELLRRLRAFQLSCNLPSSFIEKEATIRLFTFLNPDVIQYLPTPRELDAVVLDEATMAEVRRGARTQR</sequence>
<comment type="caution">
    <text evidence="1">The sequence shown here is derived from an EMBL/GenBank/DDBJ whole genome shotgun (WGS) entry which is preliminary data.</text>
</comment>
<dbReference type="AlphaFoldDB" id="A0A8K1FGM9"/>
<dbReference type="EMBL" id="SPLM01000108">
    <property type="protein sequence ID" value="TMW60179.1"/>
    <property type="molecule type" value="Genomic_DNA"/>
</dbReference>
<proteinExistence type="predicted"/>